<feature type="compositionally biased region" description="Low complexity" evidence="5">
    <location>
        <begin position="133"/>
        <end position="143"/>
    </location>
</feature>
<gene>
    <name evidence="7" type="ORF">ASPVEDRAFT_29606</name>
</gene>
<dbReference type="OrthoDB" id="4779287at2759"/>
<evidence type="ECO:0000256" key="2">
    <source>
        <dbReference type="ARBA" id="ARBA00022692"/>
    </source>
</evidence>
<dbReference type="PANTHER" id="PTHR15549:SF27">
    <property type="entry name" value="CHITIN-BINDING TYPE-1 DOMAIN-CONTAINING PROTEIN"/>
    <property type="match status" value="1"/>
</dbReference>
<dbReference type="EMBL" id="KV878130">
    <property type="protein sequence ID" value="OJJ03071.1"/>
    <property type="molecule type" value="Genomic_DNA"/>
</dbReference>
<evidence type="ECO:0000256" key="4">
    <source>
        <dbReference type="ARBA" id="ARBA00023136"/>
    </source>
</evidence>
<dbReference type="GO" id="GO:0071944">
    <property type="term" value="C:cell periphery"/>
    <property type="evidence" value="ECO:0007669"/>
    <property type="project" value="UniProtKB-ARBA"/>
</dbReference>
<reference evidence="8" key="1">
    <citation type="journal article" date="2017" name="Genome Biol.">
        <title>Comparative genomics reveals high biological diversity and specific adaptations in the industrially and medically important fungal genus Aspergillus.</title>
        <authorList>
            <person name="de Vries R.P."/>
            <person name="Riley R."/>
            <person name="Wiebenga A."/>
            <person name="Aguilar-Osorio G."/>
            <person name="Amillis S."/>
            <person name="Uchima C.A."/>
            <person name="Anderluh G."/>
            <person name="Asadollahi M."/>
            <person name="Askin M."/>
            <person name="Barry K."/>
            <person name="Battaglia E."/>
            <person name="Bayram O."/>
            <person name="Benocci T."/>
            <person name="Braus-Stromeyer S.A."/>
            <person name="Caldana C."/>
            <person name="Canovas D."/>
            <person name="Cerqueira G.C."/>
            <person name="Chen F."/>
            <person name="Chen W."/>
            <person name="Choi C."/>
            <person name="Clum A."/>
            <person name="Dos Santos R.A."/>
            <person name="Damasio A.R."/>
            <person name="Diallinas G."/>
            <person name="Emri T."/>
            <person name="Fekete E."/>
            <person name="Flipphi M."/>
            <person name="Freyberg S."/>
            <person name="Gallo A."/>
            <person name="Gournas C."/>
            <person name="Habgood R."/>
            <person name="Hainaut M."/>
            <person name="Harispe M.L."/>
            <person name="Henrissat B."/>
            <person name="Hilden K.S."/>
            <person name="Hope R."/>
            <person name="Hossain A."/>
            <person name="Karabika E."/>
            <person name="Karaffa L."/>
            <person name="Karanyi Z."/>
            <person name="Krasevec N."/>
            <person name="Kuo A."/>
            <person name="Kusch H."/>
            <person name="LaButti K."/>
            <person name="Lagendijk E.L."/>
            <person name="Lapidus A."/>
            <person name="Levasseur A."/>
            <person name="Lindquist E."/>
            <person name="Lipzen A."/>
            <person name="Logrieco A.F."/>
            <person name="MacCabe A."/>
            <person name="Maekelae M.R."/>
            <person name="Malavazi I."/>
            <person name="Melin P."/>
            <person name="Meyer V."/>
            <person name="Mielnichuk N."/>
            <person name="Miskei M."/>
            <person name="Molnar A.P."/>
            <person name="Mule G."/>
            <person name="Ngan C.Y."/>
            <person name="Orejas M."/>
            <person name="Orosz E."/>
            <person name="Ouedraogo J.P."/>
            <person name="Overkamp K.M."/>
            <person name="Park H.-S."/>
            <person name="Perrone G."/>
            <person name="Piumi F."/>
            <person name="Punt P.J."/>
            <person name="Ram A.F."/>
            <person name="Ramon A."/>
            <person name="Rauscher S."/>
            <person name="Record E."/>
            <person name="Riano-Pachon D.M."/>
            <person name="Robert V."/>
            <person name="Roehrig J."/>
            <person name="Ruller R."/>
            <person name="Salamov A."/>
            <person name="Salih N.S."/>
            <person name="Samson R.A."/>
            <person name="Sandor E."/>
            <person name="Sanguinetti M."/>
            <person name="Schuetze T."/>
            <person name="Sepcic K."/>
            <person name="Shelest E."/>
            <person name="Sherlock G."/>
            <person name="Sophianopoulou V."/>
            <person name="Squina F.M."/>
            <person name="Sun H."/>
            <person name="Susca A."/>
            <person name="Todd R.B."/>
            <person name="Tsang A."/>
            <person name="Unkles S.E."/>
            <person name="van de Wiele N."/>
            <person name="van Rossen-Uffink D."/>
            <person name="Oliveira J.V."/>
            <person name="Vesth T.C."/>
            <person name="Visser J."/>
            <person name="Yu J.-H."/>
            <person name="Zhou M."/>
            <person name="Andersen M.R."/>
            <person name="Archer D.B."/>
            <person name="Baker S.E."/>
            <person name="Benoit I."/>
            <person name="Brakhage A.A."/>
            <person name="Braus G.H."/>
            <person name="Fischer R."/>
            <person name="Frisvad J.C."/>
            <person name="Goldman G.H."/>
            <person name="Houbraken J."/>
            <person name="Oakley B."/>
            <person name="Pocsi I."/>
            <person name="Scazzocchio C."/>
            <person name="Seiboth B."/>
            <person name="vanKuyk P.A."/>
            <person name="Wortman J."/>
            <person name="Dyer P.S."/>
            <person name="Grigoriev I.V."/>
        </authorList>
    </citation>
    <scope>NUCLEOTIDE SEQUENCE [LARGE SCALE GENOMIC DNA]</scope>
    <source>
        <strain evidence="8">CBS 583.65</strain>
    </source>
</reference>
<proteinExistence type="predicted"/>
<sequence>MGDPLYDPPHGFALRKNGTCAANQETCGNPWKDWYNCCPKDTYCGEHNTCCPHKSGCIQPLSDDPHCANNKTWDLYKSEGDQGDFFCCLNTSRGFVAGGLESNGSTTGIGCADELPERENGEALTPVARGNETSTTQSSSTNTGAIAGGVVGGCAGLALIIALVWFLMRRRRRQQQAPGTAPLMSPNPSTPAQDKKGVYGLELDNNAIRSELQGNPSTMAHELPPDTVPQELPASPVR</sequence>
<keyword evidence="8" id="KW-1185">Reference proteome</keyword>
<keyword evidence="3 6" id="KW-1133">Transmembrane helix</keyword>
<dbReference type="Proteomes" id="UP000184073">
    <property type="component" value="Unassembled WGS sequence"/>
</dbReference>
<feature type="region of interest" description="Disordered" evidence="5">
    <location>
        <begin position="177"/>
        <end position="238"/>
    </location>
</feature>
<evidence type="ECO:0000256" key="1">
    <source>
        <dbReference type="ARBA" id="ARBA00004167"/>
    </source>
</evidence>
<dbReference type="RefSeq" id="XP_040668833.1">
    <property type="nucleotide sequence ID" value="XM_040810247.1"/>
</dbReference>
<dbReference type="AlphaFoldDB" id="A0A1L9PNH9"/>
<dbReference type="PANTHER" id="PTHR15549">
    <property type="entry name" value="PAIRED IMMUNOGLOBULIN-LIKE TYPE 2 RECEPTOR"/>
    <property type="match status" value="1"/>
</dbReference>
<evidence type="ECO:0000256" key="5">
    <source>
        <dbReference type="SAM" id="MobiDB-lite"/>
    </source>
</evidence>
<evidence type="ECO:0008006" key="9">
    <source>
        <dbReference type="Google" id="ProtNLM"/>
    </source>
</evidence>
<evidence type="ECO:0000256" key="6">
    <source>
        <dbReference type="SAM" id="Phobius"/>
    </source>
</evidence>
<feature type="region of interest" description="Disordered" evidence="5">
    <location>
        <begin position="123"/>
        <end position="143"/>
    </location>
</feature>
<protein>
    <recommendedName>
        <fullName evidence="9">Mid2 domain-containing protein</fullName>
    </recommendedName>
</protein>
<accession>A0A1L9PNH9</accession>
<dbReference type="InterPro" id="IPR051694">
    <property type="entry name" value="Immunoregulatory_rcpt-like"/>
</dbReference>
<feature type="transmembrane region" description="Helical" evidence="6">
    <location>
        <begin position="145"/>
        <end position="167"/>
    </location>
</feature>
<dbReference type="GeneID" id="63725758"/>
<dbReference type="VEuPathDB" id="FungiDB:ASPVEDRAFT_29606"/>
<keyword evidence="2 6" id="KW-0812">Transmembrane</keyword>
<keyword evidence="4 6" id="KW-0472">Membrane</keyword>
<dbReference type="GO" id="GO:0016020">
    <property type="term" value="C:membrane"/>
    <property type="evidence" value="ECO:0007669"/>
    <property type="project" value="UniProtKB-SubCell"/>
</dbReference>
<organism evidence="7 8">
    <name type="scientific">Aspergillus versicolor CBS 583.65</name>
    <dbReference type="NCBI Taxonomy" id="1036611"/>
    <lineage>
        <taxon>Eukaryota</taxon>
        <taxon>Fungi</taxon>
        <taxon>Dikarya</taxon>
        <taxon>Ascomycota</taxon>
        <taxon>Pezizomycotina</taxon>
        <taxon>Eurotiomycetes</taxon>
        <taxon>Eurotiomycetidae</taxon>
        <taxon>Eurotiales</taxon>
        <taxon>Aspergillaceae</taxon>
        <taxon>Aspergillus</taxon>
        <taxon>Aspergillus subgen. Nidulantes</taxon>
    </lineage>
</organism>
<comment type="subcellular location">
    <subcellularLocation>
        <location evidence="1">Membrane</location>
        <topology evidence="1">Single-pass membrane protein</topology>
    </subcellularLocation>
</comment>
<evidence type="ECO:0000313" key="7">
    <source>
        <dbReference type="EMBL" id="OJJ03071.1"/>
    </source>
</evidence>
<evidence type="ECO:0000256" key="3">
    <source>
        <dbReference type="ARBA" id="ARBA00022989"/>
    </source>
</evidence>
<evidence type="ECO:0000313" key="8">
    <source>
        <dbReference type="Proteomes" id="UP000184073"/>
    </source>
</evidence>
<name>A0A1L9PNH9_ASPVE</name>
<dbReference type="STRING" id="1036611.A0A1L9PNH9"/>